<keyword evidence="5" id="KW-1185">Reference proteome</keyword>
<keyword evidence="2" id="KW-0479">Metal-binding</keyword>
<reference evidence="4 5" key="1">
    <citation type="submission" date="2022-12" db="EMBL/GenBank/DDBJ databases">
        <title>Chromosome-level genome of Tegillarca granosa.</title>
        <authorList>
            <person name="Kim J."/>
        </authorList>
    </citation>
    <scope>NUCLEOTIDE SEQUENCE [LARGE SCALE GENOMIC DNA]</scope>
    <source>
        <strain evidence="4">Teg-2019</strain>
        <tissue evidence="4">Adductor muscle</tissue>
    </source>
</reference>
<gene>
    <name evidence="4" type="ORF">KUTeg_018686</name>
</gene>
<protein>
    <recommendedName>
        <fullName evidence="3">DDE Tnp4 domain-containing protein</fullName>
    </recommendedName>
</protein>
<evidence type="ECO:0000313" key="5">
    <source>
        <dbReference type="Proteomes" id="UP001217089"/>
    </source>
</evidence>
<evidence type="ECO:0000259" key="3">
    <source>
        <dbReference type="Pfam" id="PF13359"/>
    </source>
</evidence>
<accession>A0ABQ9EKJ5</accession>
<name>A0ABQ9EKJ5_TEGGR</name>
<comment type="cofactor">
    <cofactor evidence="1">
        <name>a divalent metal cation</name>
        <dbReference type="ChEBI" id="CHEBI:60240"/>
    </cofactor>
</comment>
<feature type="domain" description="DDE Tnp4" evidence="3">
    <location>
        <begin position="19"/>
        <end position="104"/>
    </location>
</feature>
<dbReference type="EMBL" id="JARBDR010000908">
    <property type="protein sequence ID" value="KAJ8303763.1"/>
    <property type="molecule type" value="Genomic_DNA"/>
</dbReference>
<dbReference type="PANTHER" id="PTHR23080:SF133">
    <property type="entry name" value="SI:CH211-262I1.5-RELATED"/>
    <property type="match status" value="1"/>
</dbReference>
<evidence type="ECO:0000256" key="1">
    <source>
        <dbReference type="ARBA" id="ARBA00001968"/>
    </source>
</evidence>
<comment type="caution">
    <text evidence="4">The sequence shown here is derived from an EMBL/GenBank/DDBJ whole genome shotgun (WGS) entry which is preliminary data.</text>
</comment>
<proteinExistence type="predicted"/>
<dbReference type="InterPro" id="IPR027806">
    <property type="entry name" value="HARBI1_dom"/>
</dbReference>
<evidence type="ECO:0000256" key="2">
    <source>
        <dbReference type="ARBA" id="ARBA00022723"/>
    </source>
</evidence>
<sequence length="128" mass="14212">MPQKFKIDFPDTIVILDGTERPSSLTSQSQFYSDYKSSTTLKGLVGVDTRGSVVFVSTLFSGFISDKEITAQSGLLDVLKQLLDHEMLRPGDGFMVDKGFNIREENENLGLKLIIPPNAFVNETYVDS</sequence>
<evidence type="ECO:0000313" key="4">
    <source>
        <dbReference type="EMBL" id="KAJ8303763.1"/>
    </source>
</evidence>
<dbReference type="Proteomes" id="UP001217089">
    <property type="component" value="Unassembled WGS sequence"/>
</dbReference>
<organism evidence="4 5">
    <name type="scientific">Tegillarca granosa</name>
    <name type="common">Malaysian cockle</name>
    <name type="synonym">Anadara granosa</name>
    <dbReference type="NCBI Taxonomy" id="220873"/>
    <lineage>
        <taxon>Eukaryota</taxon>
        <taxon>Metazoa</taxon>
        <taxon>Spiralia</taxon>
        <taxon>Lophotrochozoa</taxon>
        <taxon>Mollusca</taxon>
        <taxon>Bivalvia</taxon>
        <taxon>Autobranchia</taxon>
        <taxon>Pteriomorphia</taxon>
        <taxon>Arcoida</taxon>
        <taxon>Arcoidea</taxon>
        <taxon>Arcidae</taxon>
        <taxon>Tegillarca</taxon>
    </lineage>
</organism>
<dbReference type="Pfam" id="PF13359">
    <property type="entry name" value="DDE_Tnp_4"/>
    <property type="match status" value="1"/>
</dbReference>
<dbReference type="PANTHER" id="PTHR23080">
    <property type="entry name" value="THAP DOMAIN PROTEIN"/>
    <property type="match status" value="1"/>
</dbReference>